<dbReference type="EMBL" id="SERV01000008">
    <property type="protein sequence ID" value="RYL81939.1"/>
    <property type="molecule type" value="Genomic_DNA"/>
</dbReference>
<reference evidence="2 3" key="1">
    <citation type="submission" date="2019-02" db="EMBL/GenBank/DDBJ databases">
        <authorList>
            <person name="Slukin P."/>
            <person name="Fursova N."/>
            <person name="Ermolenko Z."/>
            <person name="Mayskaya N."/>
            <person name="Kislichkina A."/>
            <person name="Mukhina T."/>
            <person name="Sizova A."/>
            <person name="Bogun A."/>
        </authorList>
    </citation>
    <scope>NUCLEOTIDE SEQUENCE [LARGE SCALE GENOMIC DNA]</scope>
    <source>
        <strain evidence="2">SCPM-O-B-8431</strain>
        <strain evidence="3">SCPM-O-B-8431(U15)</strain>
    </source>
</reference>
<organism evidence="2 3">
    <name type="scientific">Escherichia coli</name>
    <dbReference type="NCBI Taxonomy" id="562"/>
    <lineage>
        <taxon>Bacteria</taxon>
        <taxon>Pseudomonadati</taxon>
        <taxon>Pseudomonadota</taxon>
        <taxon>Gammaproteobacteria</taxon>
        <taxon>Enterobacterales</taxon>
        <taxon>Enterobacteriaceae</taxon>
        <taxon>Escherichia</taxon>
    </lineage>
</organism>
<gene>
    <name evidence="2" type="ORF">EWK56_12895</name>
    <name evidence="1" type="ORF">FPI65_06080</name>
</gene>
<accession>A0A2G9BZX0</accession>
<dbReference type="EMBL" id="VLTB01000094">
    <property type="protein sequence ID" value="NDR90872.1"/>
    <property type="molecule type" value="Genomic_DNA"/>
</dbReference>
<protein>
    <submittedName>
        <fullName evidence="2">Uncharacterized protein</fullName>
    </submittedName>
</protein>
<dbReference type="Proteomes" id="UP000291778">
    <property type="component" value="Unassembled WGS sequence"/>
</dbReference>
<evidence type="ECO:0000313" key="1">
    <source>
        <dbReference type="EMBL" id="NDR90872.1"/>
    </source>
</evidence>
<dbReference type="AlphaFoldDB" id="A0A2G9BZX0"/>
<sequence length="67" mass="7389">MENNSIIVILLSPYRCRFSLSFIGKKTAKEALVMTPVSSTVFSINEPMAFREFPGSVKSKSFSGLVV</sequence>
<evidence type="ECO:0000313" key="3">
    <source>
        <dbReference type="Proteomes" id="UP000291778"/>
    </source>
</evidence>
<evidence type="ECO:0000313" key="4">
    <source>
        <dbReference type="Proteomes" id="UP000471490"/>
    </source>
</evidence>
<dbReference type="Proteomes" id="UP000471490">
    <property type="component" value="Unassembled WGS sequence"/>
</dbReference>
<name>A0A2G9BZX0_ECOLX</name>
<proteinExistence type="predicted"/>
<reference evidence="1 4" key="2">
    <citation type="journal article" date="2020" name="Int. J. Nanomedicine">
        <title>Consequences Of Long-Term Bacteria's Exposure To Silver Nanoformulations With Different PhysicoChemical Properties.</title>
        <authorList>
            <person name="Kedziora A."/>
            <person name="Wernecki M."/>
            <person name="Korzekwa K."/>
            <person name="Speruda M."/>
            <person name="Gerasymchuk Y."/>
            <person name="Lukowiak A."/>
            <person name="Bugla-Ploskonska G."/>
        </authorList>
    </citation>
    <scope>NUCLEOTIDE SEQUENCE [LARGE SCALE GENOMIC DNA]</scope>
    <source>
        <strain evidence="1 4">ATCC 11230</strain>
    </source>
</reference>
<evidence type="ECO:0000313" key="2">
    <source>
        <dbReference type="EMBL" id="RYL81939.1"/>
    </source>
</evidence>
<comment type="caution">
    <text evidence="2">The sequence shown here is derived from an EMBL/GenBank/DDBJ whole genome shotgun (WGS) entry which is preliminary data.</text>
</comment>